<name>A0AAP0FUX6_9ASPA</name>
<dbReference type="EMBL" id="JBBWWQ010000020">
    <property type="protein sequence ID" value="KAK8916156.1"/>
    <property type="molecule type" value="Genomic_DNA"/>
</dbReference>
<accession>A0AAP0FUX6</accession>
<sequence length="146" mass="16369">MCAQKENVEAGEMFHDQTSRQWVTQQVFVDEWGLCAMIFNIYLRRSDDRCSELKRVGVCKESPGCLVRSSSEAPKSSLPSNALRNNDLRTLRDRGLSNKALKSAEAHDVLLTRIENCPEPCPDGNNISSCFKRPKNAASIIQNTHS</sequence>
<evidence type="ECO:0000313" key="2">
    <source>
        <dbReference type="Proteomes" id="UP001418222"/>
    </source>
</evidence>
<reference evidence="1 2" key="1">
    <citation type="journal article" date="2022" name="Nat. Plants">
        <title>Genomes of leafy and leafless Platanthera orchids illuminate the evolution of mycoheterotrophy.</title>
        <authorList>
            <person name="Li M.H."/>
            <person name="Liu K.W."/>
            <person name="Li Z."/>
            <person name="Lu H.C."/>
            <person name="Ye Q.L."/>
            <person name="Zhang D."/>
            <person name="Wang J.Y."/>
            <person name="Li Y.F."/>
            <person name="Zhong Z.M."/>
            <person name="Liu X."/>
            <person name="Yu X."/>
            <person name="Liu D.K."/>
            <person name="Tu X.D."/>
            <person name="Liu B."/>
            <person name="Hao Y."/>
            <person name="Liao X.Y."/>
            <person name="Jiang Y.T."/>
            <person name="Sun W.H."/>
            <person name="Chen J."/>
            <person name="Chen Y.Q."/>
            <person name="Ai Y."/>
            <person name="Zhai J.W."/>
            <person name="Wu S.S."/>
            <person name="Zhou Z."/>
            <person name="Hsiao Y.Y."/>
            <person name="Wu W.L."/>
            <person name="Chen Y.Y."/>
            <person name="Lin Y.F."/>
            <person name="Hsu J.L."/>
            <person name="Li C.Y."/>
            <person name="Wang Z.W."/>
            <person name="Zhao X."/>
            <person name="Zhong W.Y."/>
            <person name="Ma X.K."/>
            <person name="Ma L."/>
            <person name="Huang J."/>
            <person name="Chen G.Z."/>
            <person name="Huang M.Z."/>
            <person name="Huang L."/>
            <person name="Peng D.H."/>
            <person name="Luo Y.B."/>
            <person name="Zou S.Q."/>
            <person name="Chen S.P."/>
            <person name="Lan S."/>
            <person name="Tsai W.C."/>
            <person name="Van de Peer Y."/>
            <person name="Liu Z.J."/>
        </authorList>
    </citation>
    <scope>NUCLEOTIDE SEQUENCE [LARGE SCALE GENOMIC DNA]</scope>
    <source>
        <strain evidence="1">Lor287</strain>
    </source>
</reference>
<organism evidence="1 2">
    <name type="scientific">Platanthera zijinensis</name>
    <dbReference type="NCBI Taxonomy" id="2320716"/>
    <lineage>
        <taxon>Eukaryota</taxon>
        <taxon>Viridiplantae</taxon>
        <taxon>Streptophyta</taxon>
        <taxon>Embryophyta</taxon>
        <taxon>Tracheophyta</taxon>
        <taxon>Spermatophyta</taxon>
        <taxon>Magnoliopsida</taxon>
        <taxon>Liliopsida</taxon>
        <taxon>Asparagales</taxon>
        <taxon>Orchidaceae</taxon>
        <taxon>Orchidoideae</taxon>
        <taxon>Orchideae</taxon>
        <taxon>Orchidinae</taxon>
        <taxon>Platanthera</taxon>
    </lineage>
</organism>
<evidence type="ECO:0000313" key="1">
    <source>
        <dbReference type="EMBL" id="KAK8916156.1"/>
    </source>
</evidence>
<keyword evidence="2" id="KW-1185">Reference proteome</keyword>
<gene>
    <name evidence="1" type="ORF">KSP39_PZI023357</name>
</gene>
<dbReference type="AlphaFoldDB" id="A0AAP0FUX6"/>
<proteinExistence type="predicted"/>
<comment type="caution">
    <text evidence="1">The sequence shown here is derived from an EMBL/GenBank/DDBJ whole genome shotgun (WGS) entry which is preliminary data.</text>
</comment>
<dbReference type="Proteomes" id="UP001418222">
    <property type="component" value="Unassembled WGS sequence"/>
</dbReference>
<protein>
    <submittedName>
        <fullName evidence="1">Uncharacterized protein</fullName>
    </submittedName>
</protein>